<dbReference type="Proteomes" id="UP000235672">
    <property type="component" value="Unassembled WGS sequence"/>
</dbReference>
<name>A0A2J6PXU0_9HELO</name>
<dbReference type="PANTHER" id="PTHR43004:SF19">
    <property type="entry name" value="BINDING MONOOXYGENASE, PUTATIVE (JCVI)-RELATED"/>
    <property type="match status" value="1"/>
</dbReference>
<proteinExistence type="predicted"/>
<keyword evidence="4" id="KW-0560">Oxidoreductase</keyword>
<dbReference type="Gene3D" id="3.50.50.60">
    <property type="entry name" value="FAD/NAD(P)-binding domain"/>
    <property type="match status" value="1"/>
</dbReference>
<organism evidence="6 7">
    <name type="scientific">Hyaloscypha hepaticicola</name>
    <dbReference type="NCBI Taxonomy" id="2082293"/>
    <lineage>
        <taxon>Eukaryota</taxon>
        <taxon>Fungi</taxon>
        <taxon>Dikarya</taxon>
        <taxon>Ascomycota</taxon>
        <taxon>Pezizomycotina</taxon>
        <taxon>Leotiomycetes</taxon>
        <taxon>Helotiales</taxon>
        <taxon>Hyaloscyphaceae</taxon>
        <taxon>Hyaloscypha</taxon>
    </lineage>
</organism>
<dbReference type="STRING" id="1745343.A0A2J6PXU0"/>
<dbReference type="SUPFAM" id="SSF51905">
    <property type="entry name" value="FAD/NAD(P)-binding domain"/>
    <property type="match status" value="1"/>
</dbReference>
<evidence type="ECO:0000313" key="6">
    <source>
        <dbReference type="EMBL" id="PMD18863.1"/>
    </source>
</evidence>
<sequence>MAPHSDHDSDSFTPPSSKSVDIPVLIVGGGPTGLLLAHMLSQLRVKCLIIERYPTRLAAPKAHALSPRTLEICRQFDLDINHIRRLGTQRDDAYWVNFATSLAGHYVGSLPYERMDAEVLEHTSTMIHNIPQPAFEEFVAKRLAQDGVVEIRKNHSFVSCEQRGDRVTTVIEDRGAKKTYELESRHVIACDGARSRVRETLKIRSDGESTYNTMMTIHFNADLRQVVGKQVGMLHWIMDPEVSGFIIAYDLDRNQVLICNFDSEKHPGDSWDENHCRKVVQTAIGCAIPFDVLSWSPWVLSRKVAETYSVGNVFLAGDSAHSFPPTGGLGLNSGLADVHNLAYKIAAIHQNWGGASLLTTYHSERRQVALVNSRQSVKNGQQIFGLLKTLGMTDNNIETAKTNLFQRISDPNTRPDVLKGVEAQREHFDNLGLHIGYVYGDTEIPASASLYVPSYRAGARLPHAWLNGPPSSAQLPKLTPIDCSYVNELSESALRCKQFSTLDLCAFDAFTLIFSSTFTKHWSKILSELQNFLPKSARSSLKINAAVLGEDFELVGGARRKEWIVGLQLEHGAAVLVRPDQHILNCYGVETTVEEVVKGLIAHLGL</sequence>
<dbReference type="Gene3D" id="3.40.30.120">
    <property type="match status" value="1"/>
</dbReference>
<dbReference type="InterPro" id="IPR050641">
    <property type="entry name" value="RIFMO-like"/>
</dbReference>
<evidence type="ECO:0000256" key="3">
    <source>
        <dbReference type="ARBA" id="ARBA00022827"/>
    </source>
</evidence>
<dbReference type="Gene3D" id="3.30.9.10">
    <property type="entry name" value="D-Amino Acid Oxidase, subunit A, domain 2"/>
    <property type="match status" value="1"/>
</dbReference>
<dbReference type="GO" id="GO:0016709">
    <property type="term" value="F:oxidoreductase activity, acting on paired donors, with incorporation or reduction of molecular oxygen, NAD(P)H as one donor, and incorporation of one atom of oxygen"/>
    <property type="evidence" value="ECO:0007669"/>
    <property type="project" value="UniProtKB-ARBA"/>
</dbReference>
<evidence type="ECO:0000256" key="4">
    <source>
        <dbReference type="ARBA" id="ARBA00023002"/>
    </source>
</evidence>
<dbReference type="InterPro" id="IPR036188">
    <property type="entry name" value="FAD/NAD-bd_sf"/>
</dbReference>
<dbReference type="EMBL" id="KZ613492">
    <property type="protein sequence ID" value="PMD18863.1"/>
    <property type="molecule type" value="Genomic_DNA"/>
</dbReference>
<evidence type="ECO:0000259" key="5">
    <source>
        <dbReference type="Pfam" id="PF01494"/>
    </source>
</evidence>
<gene>
    <name evidence="6" type="ORF">NA56DRAFT_751194</name>
</gene>
<dbReference type="OrthoDB" id="2690153at2759"/>
<evidence type="ECO:0000256" key="2">
    <source>
        <dbReference type="ARBA" id="ARBA00022630"/>
    </source>
</evidence>
<comment type="cofactor">
    <cofactor evidence="1">
        <name>FAD</name>
        <dbReference type="ChEBI" id="CHEBI:57692"/>
    </cofactor>
</comment>
<dbReference type="GO" id="GO:0071949">
    <property type="term" value="F:FAD binding"/>
    <property type="evidence" value="ECO:0007669"/>
    <property type="project" value="InterPro"/>
</dbReference>
<accession>A0A2J6PXU0</accession>
<dbReference type="Pfam" id="PF01494">
    <property type="entry name" value="FAD_binding_3"/>
    <property type="match status" value="1"/>
</dbReference>
<evidence type="ECO:0000313" key="7">
    <source>
        <dbReference type="Proteomes" id="UP000235672"/>
    </source>
</evidence>
<protein>
    <submittedName>
        <fullName evidence="6">3-propionate hydroxylase</fullName>
    </submittedName>
</protein>
<dbReference type="PRINTS" id="PR00420">
    <property type="entry name" value="RNGMNOXGNASE"/>
</dbReference>
<keyword evidence="2" id="KW-0285">Flavoprotein</keyword>
<dbReference type="PANTHER" id="PTHR43004">
    <property type="entry name" value="TRK SYSTEM POTASSIUM UPTAKE PROTEIN"/>
    <property type="match status" value="1"/>
</dbReference>
<evidence type="ECO:0000256" key="1">
    <source>
        <dbReference type="ARBA" id="ARBA00001974"/>
    </source>
</evidence>
<dbReference type="InterPro" id="IPR002938">
    <property type="entry name" value="FAD-bd"/>
</dbReference>
<keyword evidence="7" id="KW-1185">Reference proteome</keyword>
<keyword evidence="3" id="KW-0274">FAD</keyword>
<feature type="domain" description="FAD-binding" evidence="5">
    <location>
        <begin position="22"/>
        <end position="369"/>
    </location>
</feature>
<dbReference type="AlphaFoldDB" id="A0A2J6PXU0"/>
<reference evidence="6" key="1">
    <citation type="submission" date="2016-05" db="EMBL/GenBank/DDBJ databases">
        <title>A degradative enzymes factory behind the ericoid mycorrhizal symbiosis.</title>
        <authorList>
            <consortium name="DOE Joint Genome Institute"/>
            <person name="Martino E."/>
            <person name="Morin E."/>
            <person name="Grelet G."/>
            <person name="Kuo A."/>
            <person name="Kohler A."/>
            <person name="Daghino S."/>
            <person name="Barry K."/>
            <person name="Choi C."/>
            <person name="Cichocki N."/>
            <person name="Clum A."/>
            <person name="Copeland A."/>
            <person name="Hainaut M."/>
            <person name="Haridas S."/>
            <person name="Labutti K."/>
            <person name="Lindquist E."/>
            <person name="Lipzen A."/>
            <person name="Khouja H.-R."/>
            <person name="Murat C."/>
            <person name="Ohm R."/>
            <person name="Olson A."/>
            <person name="Spatafora J."/>
            <person name="Veneault-Fourrey C."/>
            <person name="Henrissat B."/>
            <person name="Grigoriev I."/>
            <person name="Martin F."/>
            <person name="Perotto S."/>
        </authorList>
    </citation>
    <scope>NUCLEOTIDE SEQUENCE [LARGE SCALE GENOMIC DNA]</scope>
    <source>
        <strain evidence="6">UAMH 7357</strain>
    </source>
</reference>